<comment type="subcellular location">
    <subcellularLocation>
        <location evidence="1">Plastid</location>
    </subcellularLocation>
</comment>
<keyword evidence="2" id="KW-0602">Photosynthesis</keyword>
<evidence type="ECO:0000256" key="4">
    <source>
        <dbReference type="ARBA" id="ARBA00023276"/>
    </source>
</evidence>
<proteinExistence type="predicted"/>
<dbReference type="EMBL" id="MF101445">
    <property type="protein sequence ID" value="ARW67020.1"/>
    <property type="molecule type" value="Genomic_DNA"/>
</dbReference>
<evidence type="ECO:0000313" key="7">
    <source>
        <dbReference type="EMBL" id="ARW67020.1"/>
    </source>
</evidence>
<protein>
    <recommendedName>
        <fullName evidence="6">NmrA-like domain-containing protein</fullName>
    </recommendedName>
</protein>
<geneLocation type="chloroplast" evidence="7"/>
<keyword evidence="5" id="KW-1133">Transmembrane helix</keyword>
<accession>A0A1Z1MLP3</accession>
<evidence type="ECO:0000256" key="5">
    <source>
        <dbReference type="SAM" id="Phobius"/>
    </source>
</evidence>
<dbReference type="RefSeq" id="YP_009397834.1">
    <property type="nucleotide sequence ID" value="NC_035289.1"/>
</dbReference>
<dbReference type="GO" id="GO:0015979">
    <property type="term" value="P:photosynthesis"/>
    <property type="evidence" value="ECO:0007669"/>
    <property type="project" value="UniProtKB-KW"/>
</dbReference>
<keyword evidence="5" id="KW-0472">Membrane</keyword>
<dbReference type="InterPro" id="IPR044256">
    <property type="entry name" value="HCF244-like"/>
</dbReference>
<keyword evidence="4" id="KW-0604">Photosystem II</keyword>
<dbReference type="AlphaFoldDB" id="A0A1Z1MLP3"/>
<dbReference type="GeneID" id="33360265"/>
<feature type="domain" description="NmrA-like" evidence="6">
    <location>
        <begin position="3"/>
        <end position="233"/>
    </location>
</feature>
<dbReference type="GO" id="GO:0009536">
    <property type="term" value="C:plastid"/>
    <property type="evidence" value="ECO:0007669"/>
    <property type="project" value="UniProtKB-SubCell"/>
</dbReference>
<dbReference type="InterPro" id="IPR008030">
    <property type="entry name" value="NmrA-like"/>
</dbReference>
<keyword evidence="5" id="KW-0812">Transmembrane</keyword>
<evidence type="ECO:0000256" key="2">
    <source>
        <dbReference type="ARBA" id="ARBA00022531"/>
    </source>
</evidence>
<evidence type="ECO:0000256" key="3">
    <source>
        <dbReference type="ARBA" id="ARBA00022640"/>
    </source>
</evidence>
<keyword evidence="7" id="KW-0150">Chloroplast</keyword>
<gene>
    <name evidence="7" type="primary">ycf39</name>
</gene>
<sequence length="322" mass="37355">MSLLVIGGTGTLGRQIVRKALNDGFQVKCLVRNFRKSAFLKEWGAELVYGDLTIPETIPKALNGVTSVIDSSTTRINNYYEINQVDLKAKYILIESAIKARVKRYIFFSIFNSYNYTNVPLIKLKLLIEKRLKKSPINYTVFSLSGFFQGLISQYAVPILDEYSIWITNEVLSISYMNTQDIAKIAIKSLSVNQFNNKILSLSDNKSWTSLQIITLCEKISGRRAKINIVPIIFLNFLMFITKFFQWTWTISSRLAFIKLLSYQSNSYSSLKEILYILKMEPNEIESLELYFQEYFHKIMKKLKELNYDSLNMNNDINKLDF</sequence>
<keyword evidence="3 7" id="KW-0934">Plastid</keyword>
<reference evidence="7" key="1">
    <citation type="journal article" date="2017" name="J. Phycol.">
        <title>Analysis of chloroplast genomes and a supermatrix inform reclassification of the Rhodomelaceae (Rhodophyta).</title>
        <authorList>
            <person name="Diaz-Tapia P."/>
            <person name="Maggs C.A."/>
            <person name="West J.A."/>
            <person name="Verbruggen H."/>
        </authorList>
    </citation>
    <scope>NUCLEOTIDE SEQUENCE</scope>
    <source>
        <strain evidence="7">PD1151</strain>
    </source>
</reference>
<dbReference type="InterPro" id="IPR036291">
    <property type="entry name" value="NAD(P)-bd_dom_sf"/>
</dbReference>
<dbReference type="Gene3D" id="3.40.50.720">
    <property type="entry name" value="NAD(P)-binding Rossmann-like Domain"/>
    <property type="match status" value="1"/>
</dbReference>
<dbReference type="Pfam" id="PF05368">
    <property type="entry name" value="NmrA"/>
    <property type="match status" value="1"/>
</dbReference>
<dbReference type="PANTHER" id="PTHR47128:SF2">
    <property type="entry name" value="PROTEIN HIGH CHLOROPHYLL FLUORESCENCE PHENOTYPE 244, CHLOROPLASTIC"/>
    <property type="match status" value="1"/>
</dbReference>
<dbReference type="PANTHER" id="PTHR47128">
    <property type="match status" value="1"/>
</dbReference>
<feature type="transmembrane region" description="Helical" evidence="5">
    <location>
        <begin position="229"/>
        <end position="249"/>
    </location>
</feature>
<dbReference type="GO" id="GO:0009523">
    <property type="term" value="C:photosystem II"/>
    <property type="evidence" value="ECO:0007669"/>
    <property type="project" value="UniProtKB-KW"/>
</dbReference>
<dbReference type="CDD" id="cd05243">
    <property type="entry name" value="SDR_a5"/>
    <property type="match status" value="1"/>
</dbReference>
<evidence type="ECO:0000256" key="1">
    <source>
        <dbReference type="ARBA" id="ARBA00004474"/>
    </source>
</evidence>
<organism evidence="7">
    <name type="scientific">Sonderella linearis</name>
    <dbReference type="NCBI Taxonomy" id="110477"/>
    <lineage>
        <taxon>Eukaryota</taxon>
        <taxon>Rhodophyta</taxon>
        <taxon>Florideophyceae</taxon>
        <taxon>Rhodymeniophycidae</taxon>
        <taxon>Ceramiales</taxon>
        <taxon>Rhodomelaceae</taxon>
        <taxon>Sonderella</taxon>
    </lineage>
</organism>
<evidence type="ECO:0000259" key="6">
    <source>
        <dbReference type="Pfam" id="PF05368"/>
    </source>
</evidence>
<dbReference type="SUPFAM" id="SSF51735">
    <property type="entry name" value="NAD(P)-binding Rossmann-fold domains"/>
    <property type="match status" value="1"/>
</dbReference>
<name>A0A1Z1MLP3_9FLOR</name>